<dbReference type="PANTHER" id="PTHR10953">
    <property type="entry name" value="UBIQUITIN-ACTIVATING ENZYME E1"/>
    <property type="match status" value="1"/>
</dbReference>
<dbReference type="CDD" id="cd00757">
    <property type="entry name" value="ThiF_MoeB_HesA_family"/>
    <property type="match status" value="1"/>
</dbReference>
<organism evidence="2 3">
    <name type="scientific">Marinomonas phaeophyticola</name>
    <dbReference type="NCBI Taxonomy" id="3004091"/>
    <lineage>
        <taxon>Bacteria</taxon>
        <taxon>Pseudomonadati</taxon>
        <taxon>Pseudomonadota</taxon>
        <taxon>Gammaproteobacteria</taxon>
        <taxon>Oceanospirillales</taxon>
        <taxon>Oceanospirillaceae</taxon>
        <taxon>Marinomonas</taxon>
    </lineage>
</organism>
<dbReference type="RefSeq" id="WP_269121722.1">
    <property type="nucleotide sequence ID" value="NZ_JAPUBN010000001.1"/>
</dbReference>
<proteinExistence type="predicted"/>
<dbReference type="InterPro" id="IPR035985">
    <property type="entry name" value="Ubiquitin-activating_enz"/>
</dbReference>
<keyword evidence="2" id="KW-0548">Nucleotidyltransferase</keyword>
<dbReference type="InterPro" id="IPR000594">
    <property type="entry name" value="ThiF_NAD_FAD-bd"/>
</dbReference>
<gene>
    <name evidence="2" type="primary">moeB</name>
    <name evidence="2" type="ORF">O1D97_00155</name>
</gene>
<dbReference type="Proteomes" id="UP001149719">
    <property type="component" value="Unassembled WGS sequence"/>
</dbReference>
<feature type="domain" description="THIF-type NAD/FAD binding fold" evidence="1">
    <location>
        <begin position="9"/>
        <end position="244"/>
    </location>
</feature>
<keyword evidence="2" id="KW-0808">Transferase</keyword>
<dbReference type="Gene3D" id="3.40.50.720">
    <property type="entry name" value="NAD(P)-binding Rossmann-like Domain"/>
    <property type="match status" value="1"/>
</dbReference>
<protein>
    <submittedName>
        <fullName evidence="2">Molybdopterin-synthase adenylyltransferase MoeB</fullName>
    </submittedName>
</protein>
<evidence type="ECO:0000313" key="3">
    <source>
        <dbReference type="Proteomes" id="UP001149719"/>
    </source>
</evidence>
<dbReference type="GO" id="GO:0016779">
    <property type="term" value="F:nucleotidyltransferase activity"/>
    <property type="evidence" value="ECO:0007669"/>
    <property type="project" value="UniProtKB-KW"/>
</dbReference>
<dbReference type="InterPro" id="IPR045886">
    <property type="entry name" value="ThiF/MoeB/HesA"/>
</dbReference>
<accession>A0ABT4JP66</accession>
<evidence type="ECO:0000313" key="2">
    <source>
        <dbReference type="EMBL" id="MCZ2720091.1"/>
    </source>
</evidence>
<keyword evidence="3" id="KW-1185">Reference proteome</keyword>
<dbReference type="SUPFAM" id="SSF69572">
    <property type="entry name" value="Activating enzymes of the ubiquitin-like proteins"/>
    <property type="match status" value="1"/>
</dbReference>
<comment type="caution">
    <text evidence="2">The sequence shown here is derived from an EMBL/GenBank/DDBJ whole genome shotgun (WGS) entry which is preliminary data.</text>
</comment>
<name>A0ABT4JP66_9GAMM</name>
<dbReference type="PANTHER" id="PTHR10953:SF240">
    <property type="entry name" value="SULFUR CARRIER PROTEIN THIS ADENYLYLTRANSFERASE"/>
    <property type="match status" value="1"/>
</dbReference>
<dbReference type="NCBIfam" id="NF004281">
    <property type="entry name" value="PRK05690.1"/>
    <property type="match status" value="1"/>
</dbReference>
<reference evidence="2" key="1">
    <citation type="submission" date="2022-12" db="EMBL/GenBank/DDBJ databases">
        <title>Marinomonas 15G1-11 sp. nov, isolated from marine algae.</title>
        <authorList>
            <person name="Butt M."/>
            <person name="Choi D.G."/>
            <person name="Kim J.M."/>
            <person name="Lee J.K."/>
            <person name="Baek J.H."/>
            <person name="Jeon C.O."/>
        </authorList>
    </citation>
    <scope>NUCLEOTIDE SEQUENCE</scope>
    <source>
        <strain evidence="2">15G1-11</strain>
    </source>
</reference>
<sequence length="248" mass="27209">MNETELDRYSRQILLANFDYMGQQRLLDARILMVGVGGLGNIAASYLTAAGIGHLTLVDDDFVESSNLQRQVLFKESNIGQKKVDAAKMQLSSLNSSTQIDVIDARLSGQELVKQIQQADLVMDCTDNFVIRQQINQACHAYKTPLVSAAAIRWEGQIVSFLFDQAMAPCYQCLYPNLSDNALNCSQSGIISPVVGSIGVLQSLEALKIISQCGVVTHGVLKLFDGFNGQWRELTLTADPDCKVCHPH</sequence>
<evidence type="ECO:0000259" key="1">
    <source>
        <dbReference type="Pfam" id="PF00899"/>
    </source>
</evidence>
<dbReference type="EMBL" id="JAPUBN010000001">
    <property type="protein sequence ID" value="MCZ2720091.1"/>
    <property type="molecule type" value="Genomic_DNA"/>
</dbReference>
<dbReference type="Pfam" id="PF00899">
    <property type="entry name" value="ThiF"/>
    <property type="match status" value="1"/>
</dbReference>